<dbReference type="EMBL" id="JBITGY010000010">
    <property type="protein sequence ID" value="MFI6502477.1"/>
    <property type="molecule type" value="Genomic_DNA"/>
</dbReference>
<dbReference type="Gene3D" id="1.10.357.10">
    <property type="entry name" value="Tetracycline Repressor, domain 2"/>
    <property type="match status" value="1"/>
</dbReference>
<feature type="domain" description="HTH tetR-type" evidence="4">
    <location>
        <begin position="10"/>
        <end position="70"/>
    </location>
</feature>
<evidence type="ECO:0000259" key="4">
    <source>
        <dbReference type="PROSITE" id="PS50977"/>
    </source>
</evidence>
<evidence type="ECO:0000313" key="6">
    <source>
        <dbReference type="Proteomes" id="UP001612741"/>
    </source>
</evidence>
<keyword evidence="6" id="KW-1185">Reference proteome</keyword>
<dbReference type="InterPro" id="IPR001647">
    <property type="entry name" value="HTH_TetR"/>
</dbReference>
<keyword evidence="3" id="KW-0472">Membrane</keyword>
<dbReference type="PANTHER" id="PTHR30055">
    <property type="entry name" value="HTH-TYPE TRANSCRIPTIONAL REGULATOR RUTR"/>
    <property type="match status" value="1"/>
</dbReference>
<evidence type="ECO:0000256" key="2">
    <source>
        <dbReference type="PROSITE-ProRule" id="PRU00335"/>
    </source>
</evidence>
<dbReference type="InterPro" id="IPR036271">
    <property type="entry name" value="Tet_transcr_reg_TetR-rel_C_sf"/>
</dbReference>
<protein>
    <submittedName>
        <fullName evidence="5">TetR/AcrR family transcriptional regulator</fullName>
    </submittedName>
</protein>
<feature type="transmembrane region" description="Helical" evidence="3">
    <location>
        <begin position="48"/>
        <end position="67"/>
    </location>
</feature>
<keyword evidence="3" id="KW-1133">Transmembrane helix</keyword>
<dbReference type="Pfam" id="PF00440">
    <property type="entry name" value="TetR_N"/>
    <property type="match status" value="1"/>
</dbReference>
<evidence type="ECO:0000256" key="3">
    <source>
        <dbReference type="SAM" id="Phobius"/>
    </source>
</evidence>
<dbReference type="SUPFAM" id="SSF46689">
    <property type="entry name" value="Homeodomain-like"/>
    <property type="match status" value="1"/>
</dbReference>
<accession>A0ABW7Z2S0</accession>
<dbReference type="InterPro" id="IPR009057">
    <property type="entry name" value="Homeodomain-like_sf"/>
</dbReference>
<reference evidence="5 6" key="1">
    <citation type="submission" date="2024-10" db="EMBL/GenBank/DDBJ databases">
        <title>The Natural Products Discovery Center: Release of the First 8490 Sequenced Strains for Exploring Actinobacteria Biosynthetic Diversity.</title>
        <authorList>
            <person name="Kalkreuter E."/>
            <person name="Kautsar S.A."/>
            <person name="Yang D."/>
            <person name="Bader C.D."/>
            <person name="Teijaro C.N."/>
            <person name="Fluegel L."/>
            <person name="Davis C.M."/>
            <person name="Simpson J.R."/>
            <person name="Lauterbach L."/>
            <person name="Steele A.D."/>
            <person name="Gui C."/>
            <person name="Meng S."/>
            <person name="Li G."/>
            <person name="Viehrig K."/>
            <person name="Ye F."/>
            <person name="Su P."/>
            <person name="Kiefer A.F."/>
            <person name="Nichols A."/>
            <person name="Cepeda A.J."/>
            <person name="Yan W."/>
            <person name="Fan B."/>
            <person name="Jiang Y."/>
            <person name="Adhikari A."/>
            <person name="Zheng C.-J."/>
            <person name="Schuster L."/>
            <person name="Cowan T.M."/>
            <person name="Smanski M.J."/>
            <person name="Chevrette M.G."/>
            <person name="De Carvalho L.P.S."/>
            <person name="Shen B."/>
        </authorList>
    </citation>
    <scope>NUCLEOTIDE SEQUENCE [LARGE SCALE GENOMIC DNA]</scope>
    <source>
        <strain evidence="5 6">NPDC050545</strain>
    </source>
</reference>
<sequence>MVRVARRDGIQRRNEILDAALQCFDRRGLLATGIEDIRRAAGASPSSVYHLFGGFGGLTFALLIRTFERVGAHLQRDVLASATAHDAVCALVNAHLTWVEGNRVEARFMYQAMALELAADRAADLADEKQRLLAPVMSRLAQVAGPGELPEWTPEQLQTVLLGPSHDACRRMLATGEGDLAWARAVLPELAWRSIQIVGSSLQLE</sequence>
<dbReference type="InterPro" id="IPR050109">
    <property type="entry name" value="HTH-type_TetR-like_transc_reg"/>
</dbReference>
<dbReference type="RefSeq" id="WP_397087791.1">
    <property type="nucleotide sequence ID" value="NZ_JBITGY010000010.1"/>
</dbReference>
<keyword evidence="3" id="KW-0812">Transmembrane</keyword>
<dbReference type="PANTHER" id="PTHR30055:SF187">
    <property type="entry name" value="TRANSCRIPTIONAL REGULATORY PROTEIN"/>
    <property type="match status" value="1"/>
</dbReference>
<keyword evidence="1 2" id="KW-0238">DNA-binding</keyword>
<comment type="caution">
    <text evidence="5">The sequence shown here is derived from an EMBL/GenBank/DDBJ whole genome shotgun (WGS) entry which is preliminary data.</text>
</comment>
<evidence type="ECO:0000313" key="5">
    <source>
        <dbReference type="EMBL" id="MFI6502477.1"/>
    </source>
</evidence>
<dbReference type="PROSITE" id="PS50977">
    <property type="entry name" value="HTH_TETR_2"/>
    <property type="match status" value="1"/>
</dbReference>
<organism evidence="5 6">
    <name type="scientific">Nonomuraea typhae</name>
    <dbReference type="NCBI Taxonomy" id="2603600"/>
    <lineage>
        <taxon>Bacteria</taxon>
        <taxon>Bacillati</taxon>
        <taxon>Actinomycetota</taxon>
        <taxon>Actinomycetes</taxon>
        <taxon>Streptosporangiales</taxon>
        <taxon>Streptosporangiaceae</taxon>
        <taxon>Nonomuraea</taxon>
    </lineage>
</organism>
<evidence type="ECO:0000256" key="1">
    <source>
        <dbReference type="ARBA" id="ARBA00023125"/>
    </source>
</evidence>
<dbReference type="Proteomes" id="UP001612741">
    <property type="component" value="Unassembled WGS sequence"/>
</dbReference>
<name>A0ABW7Z2S0_9ACTN</name>
<dbReference type="SUPFAM" id="SSF48498">
    <property type="entry name" value="Tetracyclin repressor-like, C-terminal domain"/>
    <property type="match status" value="1"/>
</dbReference>
<feature type="DNA-binding region" description="H-T-H motif" evidence="2">
    <location>
        <begin position="33"/>
        <end position="52"/>
    </location>
</feature>
<gene>
    <name evidence="5" type="ORF">ACIBG2_34225</name>
</gene>
<proteinExistence type="predicted"/>